<dbReference type="InterPro" id="IPR035516">
    <property type="entry name" value="Gyrase/topoIV_suA_C"/>
</dbReference>
<keyword evidence="3 9" id="KW-0547">Nucleotide-binding</keyword>
<dbReference type="NCBIfam" id="TIGR01063">
    <property type="entry name" value="gyrA"/>
    <property type="match status" value="1"/>
</dbReference>
<evidence type="ECO:0000256" key="2">
    <source>
        <dbReference type="ARBA" id="ARBA00008263"/>
    </source>
</evidence>
<feature type="active site" description="O-(5'-phospho-DNA)-tyrosine intermediate" evidence="9 10">
    <location>
        <position position="119"/>
    </location>
</feature>
<accession>A0A0C1ZK67</accession>
<evidence type="ECO:0000313" key="13">
    <source>
        <dbReference type="EMBL" id="KIG17864.1"/>
    </source>
</evidence>
<evidence type="ECO:0000313" key="14">
    <source>
        <dbReference type="Proteomes" id="UP000031599"/>
    </source>
</evidence>
<feature type="region of interest" description="Disordered" evidence="11">
    <location>
        <begin position="848"/>
        <end position="908"/>
    </location>
</feature>
<dbReference type="Gene3D" id="3.90.199.10">
    <property type="entry name" value="Topoisomerase II, domain 5"/>
    <property type="match status" value="1"/>
</dbReference>
<dbReference type="InterPro" id="IPR050220">
    <property type="entry name" value="Type_II_DNA_Topoisomerases"/>
</dbReference>
<sequence length="908" mass="100608">MAETKSTLNIEDEMRSSFLDYAMSVIISRALPDVRDGLKPVHRRIFYAMHQLKNSHTQPYKKSARVVGDVIGKYHPHGDSAVYFALVRLAQDFAMGYPLVDGQGNFGSIDGDSPAAMRYTEVRMQKLASELLADLDKETVDWVPNYDEKELEPAVLPTKIPNLLLNGAVGIAVGMATNIPPHNLTELIDATLALIDNPHYRVPELLEYVKGPDFPTGGIILGSGGIKQAYLEGRGSVTVRARCEIEEDAKGRESIVVTEIPYQVNKTRLIERIAQLVREKKIEGISDIQDYSDRTGMRIWISVKKDSAAQIVLNKLYKMSDLQTTFGVNMIAIVNGRPEVLNLHRCLSEFVDHRRTIVTRRCRFELAKAMARREIVEGLGVAVDAIDRIIALIRGSRDPDEAKAKLLAEPLDGFAGFLQRCGRPAEEIEAASKGPYRLNERQAKAILDMRLQRLTGLEREKVEAEYIELSLTITELESILTDPAKLMSVIREELVQIRSEYGDRDGADSGDGSVGSKGSRRTEIVPNELEIMPIDLVADESMVLMITRQGYVKRIPTGEYRVQNRGGVGLNSGSQRDEDDQVIELFEASAHAVILLFTNIGRVFRKRVFEFPLGTRGQRPKALVNFLDLREDEKILEMVAYREEEVDDDHFVVLASKQGYIKRSSLADFANIRSSGLIAATVAEGDTLIDAKLTNGRCDILMASRNGQAIRFDEADVRVMGRNARGVRGMGLRKGDEVVNILVFERDAEEDIQFLTVCEKGYGKRTPSSEYRSQSRAGLGLKTIKVSERNGKVVSIVKVRESDQLMVVTSQGKIIRTPVSGISELGRATQGVRLIRLGEDEVVVGTARIDDPDDAESAGVEVQGPLDPEEQDIPDDDDDDADDELDDGEGTDDDDADADADADEGDSE</sequence>
<dbReference type="PANTHER" id="PTHR43493:SF5">
    <property type="entry name" value="DNA GYRASE SUBUNIT A, CHLOROPLASTIC_MITOCHONDRIAL"/>
    <property type="match status" value="1"/>
</dbReference>
<dbReference type="InterPro" id="IPR006691">
    <property type="entry name" value="GyrA/parC_rep"/>
</dbReference>
<evidence type="ECO:0000256" key="11">
    <source>
        <dbReference type="SAM" id="MobiDB-lite"/>
    </source>
</evidence>
<dbReference type="Pfam" id="PF03989">
    <property type="entry name" value="DNA_gyraseA_C"/>
    <property type="match status" value="6"/>
</dbReference>
<dbReference type="InterPro" id="IPR013758">
    <property type="entry name" value="Topo_IIA_A/C_ab"/>
</dbReference>
<gene>
    <name evidence="9" type="primary">gyrA</name>
    <name evidence="13" type="ORF">DB30_02487</name>
</gene>
<feature type="region of interest" description="Disordered" evidence="11">
    <location>
        <begin position="501"/>
        <end position="520"/>
    </location>
</feature>
<dbReference type="HAMAP" id="MF_01897">
    <property type="entry name" value="GyrA"/>
    <property type="match status" value="1"/>
</dbReference>
<evidence type="ECO:0000256" key="10">
    <source>
        <dbReference type="PROSITE-ProRule" id="PRU01384"/>
    </source>
</evidence>
<dbReference type="GO" id="GO:0006265">
    <property type="term" value="P:DNA topological change"/>
    <property type="evidence" value="ECO:0007669"/>
    <property type="project" value="UniProtKB-UniRule"/>
</dbReference>
<dbReference type="EC" id="5.6.2.2" evidence="9"/>
<dbReference type="PROSITE" id="PS52040">
    <property type="entry name" value="TOPO_IIA"/>
    <property type="match status" value="1"/>
</dbReference>
<dbReference type="InterPro" id="IPR002205">
    <property type="entry name" value="Topo_IIA_dom_A"/>
</dbReference>
<dbReference type="Proteomes" id="UP000031599">
    <property type="component" value="Unassembled WGS sequence"/>
</dbReference>
<evidence type="ECO:0000259" key="12">
    <source>
        <dbReference type="PROSITE" id="PS52040"/>
    </source>
</evidence>
<dbReference type="CDD" id="cd00187">
    <property type="entry name" value="TOP4c"/>
    <property type="match status" value="1"/>
</dbReference>
<evidence type="ECO:0000256" key="3">
    <source>
        <dbReference type="ARBA" id="ARBA00022741"/>
    </source>
</evidence>
<feature type="short sequence motif" description="GyrA-box" evidence="9">
    <location>
        <begin position="563"/>
        <end position="569"/>
    </location>
</feature>
<dbReference type="GO" id="GO:0009330">
    <property type="term" value="C:DNA topoisomerase type II (double strand cut, ATP-hydrolyzing) complex"/>
    <property type="evidence" value="ECO:0007669"/>
    <property type="project" value="TreeGrafter"/>
</dbReference>
<dbReference type="GO" id="GO:0003677">
    <property type="term" value="F:DNA binding"/>
    <property type="evidence" value="ECO:0007669"/>
    <property type="project" value="UniProtKB-UniRule"/>
</dbReference>
<evidence type="ECO:0000256" key="9">
    <source>
        <dbReference type="HAMAP-Rule" id="MF_01897"/>
    </source>
</evidence>
<dbReference type="InterPro" id="IPR013760">
    <property type="entry name" value="Topo_IIA-like_dom_sf"/>
</dbReference>
<keyword evidence="6 9" id="KW-0238">DNA-binding</keyword>
<name>A0A0C1ZK67_9BACT</name>
<dbReference type="GO" id="GO:0034335">
    <property type="term" value="F:DNA negative supercoiling activity"/>
    <property type="evidence" value="ECO:0007669"/>
    <property type="project" value="UniProtKB-ARBA"/>
</dbReference>
<organism evidence="13 14">
    <name type="scientific">Enhygromyxa salina</name>
    <dbReference type="NCBI Taxonomy" id="215803"/>
    <lineage>
        <taxon>Bacteria</taxon>
        <taxon>Pseudomonadati</taxon>
        <taxon>Myxococcota</taxon>
        <taxon>Polyangia</taxon>
        <taxon>Nannocystales</taxon>
        <taxon>Nannocystaceae</taxon>
        <taxon>Enhygromyxa</taxon>
    </lineage>
</organism>
<feature type="domain" description="Topo IIA-type catalytic" evidence="12">
    <location>
        <begin position="31"/>
        <end position="529"/>
    </location>
</feature>
<dbReference type="RefSeq" id="WP_052547756.1">
    <property type="nucleotide sequence ID" value="NZ_JMCC02000018.1"/>
</dbReference>
<comment type="miscellaneous">
    <text evidence="9">Few gyrases are as efficient as E.coli at forming negative supercoils. Not all organisms have 2 type II topoisomerases; in organisms with a single type II topoisomerase this enzyme also has to decatenate newly replicated chromosomes.</text>
</comment>
<dbReference type="InterPro" id="IPR013757">
    <property type="entry name" value="Topo_IIA_A_a_sf"/>
</dbReference>
<comment type="subunit">
    <text evidence="8">Heterotetramer composed of ParC and ParE.</text>
</comment>
<dbReference type="GO" id="GO:0005524">
    <property type="term" value="F:ATP binding"/>
    <property type="evidence" value="ECO:0007669"/>
    <property type="project" value="UniProtKB-UniRule"/>
</dbReference>
<evidence type="ECO:0000256" key="6">
    <source>
        <dbReference type="ARBA" id="ARBA00023125"/>
    </source>
</evidence>
<dbReference type="Gene3D" id="3.30.1360.40">
    <property type="match status" value="1"/>
</dbReference>
<evidence type="ECO:0000256" key="1">
    <source>
        <dbReference type="ARBA" id="ARBA00000185"/>
    </source>
</evidence>
<evidence type="ECO:0000256" key="7">
    <source>
        <dbReference type="ARBA" id="ARBA00023235"/>
    </source>
</evidence>
<dbReference type="SMART" id="SM00434">
    <property type="entry name" value="TOP4c"/>
    <property type="match status" value="1"/>
</dbReference>
<dbReference type="EMBL" id="JMCC02000018">
    <property type="protein sequence ID" value="KIG17864.1"/>
    <property type="molecule type" value="Genomic_DNA"/>
</dbReference>
<dbReference type="FunFam" id="3.90.199.10:FF:000001">
    <property type="entry name" value="DNA gyrase subunit A"/>
    <property type="match status" value="1"/>
</dbReference>
<comment type="catalytic activity">
    <reaction evidence="1 9 10">
        <text>ATP-dependent breakage, passage and rejoining of double-stranded DNA.</text>
        <dbReference type="EC" id="5.6.2.2"/>
    </reaction>
</comment>
<dbReference type="Pfam" id="PF00521">
    <property type="entry name" value="DNA_topoisoIV"/>
    <property type="match status" value="1"/>
</dbReference>
<keyword evidence="4 9" id="KW-0067">ATP-binding</keyword>
<dbReference type="Gene3D" id="1.10.268.10">
    <property type="entry name" value="Topoisomerase, domain 3"/>
    <property type="match status" value="1"/>
</dbReference>
<feature type="compositionally biased region" description="Acidic residues" evidence="11">
    <location>
        <begin position="867"/>
        <end position="908"/>
    </location>
</feature>
<dbReference type="GO" id="GO:0005694">
    <property type="term" value="C:chromosome"/>
    <property type="evidence" value="ECO:0007669"/>
    <property type="project" value="InterPro"/>
</dbReference>
<dbReference type="Gene3D" id="2.120.10.90">
    <property type="entry name" value="DNA gyrase/topoisomerase IV, subunit A, C-terminal"/>
    <property type="match status" value="1"/>
</dbReference>
<dbReference type="NCBIfam" id="NF004043">
    <property type="entry name" value="PRK05560.1"/>
    <property type="match status" value="1"/>
</dbReference>
<dbReference type="FunFam" id="3.30.1360.40:FF:000002">
    <property type="entry name" value="DNA gyrase subunit A"/>
    <property type="match status" value="1"/>
</dbReference>
<comment type="subcellular location">
    <subcellularLocation>
        <location evidence="9">Cytoplasm</location>
    </subcellularLocation>
</comment>
<keyword evidence="5 9" id="KW-0799">Topoisomerase</keyword>
<dbReference type="FunFam" id="1.10.268.10:FF:000001">
    <property type="entry name" value="DNA gyrase subunit A"/>
    <property type="match status" value="1"/>
</dbReference>
<dbReference type="SUPFAM" id="SSF101904">
    <property type="entry name" value="GyrA/ParC C-terminal domain-like"/>
    <property type="match status" value="1"/>
</dbReference>
<comment type="caution">
    <text evidence="13">The sequence shown here is derived from an EMBL/GenBank/DDBJ whole genome shotgun (WGS) entry which is preliminary data.</text>
</comment>
<proteinExistence type="inferred from homology"/>
<dbReference type="FunFam" id="2.120.10.90:FF:000005">
    <property type="entry name" value="DNA topoisomerase 4 subunit A"/>
    <property type="match status" value="1"/>
</dbReference>
<evidence type="ECO:0000256" key="8">
    <source>
        <dbReference type="ARBA" id="ARBA00063644"/>
    </source>
</evidence>
<evidence type="ECO:0000256" key="5">
    <source>
        <dbReference type="ARBA" id="ARBA00023029"/>
    </source>
</evidence>
<comment type="similarity">
    <text evidence="2 9">Belongs to the type II topoisomerase GyrA/ParC subunit family.</text>
</comment>
<reference evidence="13 14" key="1">
    <citation type="submission" date="2014-12" db="EMBL/GenBank/DDBJ databases">
        <title>Genome assembly of Enhygromyxa salina DSM 15201.</title>
        <authorList>
            <person name="Sharma G."/>
            <person name="Subramanian S."/>
        </authorList>
    </citation>
    <scope>NUCLEOTIDE SEQUENCE [LARGE SCALE GENOMIC DNA]</scope>
    <source>
        <strain evidence="13 14">DSM 15201</strain>
    </source>
</reference>
<dbReference type="InterPro" id="IPR005743">
    <property type="entry name" value="GyrA"/>
</dbReference>
<protein>
    <recommendedName>
        <fullName evidence="9">DNA gyrase subunit A</fullName>
        <ecNumber evidence="9">5.6.2.2</ecNumber>
    </recommendedName>
</protein>
<dbReference type="GO" id="GO:0005737">
    <property type="term" value="C:cytoplasm"/>
    <property type="evidence" value="ECO:0007669"/>
    <property type="project" value="UniProtKB-SubCell"/>
</dbReference>
<comment type="function">
    <text evidence="9">A type II topoisomerase that negatively supercoils closed circular double-stranded (ds) DNA in an ATP-dependent manner to modulate DNA topology and maintain chromosomes in an underwound state. Negative supercoiling favors strand separation, and DNA replication, transcription, recombination and repair, all of which involve strand separation. Also able to catalyze the interconversion of other topological isomers of dsDNA rings, including catenanes and knotted rings. Type II topoisomerases break and join 2 DNA strands simultaneously in an ATP-dependent manner.</text>
</comment>
<keyword evidence="9" id="KW-0963">Cytoplasm</keyword>
<evidence type="ECO:0000256" key="4">
    <source>
        <dbReference type="ARBA" id="ARBA00022840"/>
    </source>
</evidence>
<keyword evidence="7 9" id="KW-0413">Isomerase</keyword>
<comment type="subunit">
    <text evidence="9">Heterotetramer, composed of two GyrA and two GyrB chains. In the heterotetramer, GyrA contains the active site tyrosine that forms a transient covalent intermediate with DNA, while GyrB binds cofactors and catalyzes ATP hydrolysis.</text>
</comment>
<dbReference type="NCBIfam" id="NF004044">
    <property type="entry name" value="PRK05561.1"/>
    <property type="match status" value="1"/>
</dbReference>
<dbReference type="SUPFAM" id="SSF56719">
    <property type="entry name" value="Type II DNA topoisomerase"/>
    <property type="match status" value="1"/>
</dbReference>
<dbReference type="PANTHER" id="PTHR43493">
    <property type="entry name" value="DNA GYRASE/TOPOISOMERASE SUBUNIT A"/>
    <property type="match status" value="1"/>
</dbReference>
<dbReference type="GO" id="GO:0006261">
    <property type="term" value="P:DNA-templated DNA replication"/>
    <property type="evidence" value="ECO:0007669"/>
    <property type="project" value="UniProtKB-UniRule"/>
</dbReference>
<dbReference type="AlphaFoldDB" id="A0A0C1ZK67"/>